<keyword evidence="3" id="KW-1185">Reference proteome</keyword>
<feature type="region of interest" description="Disordered" evidence="1">
    <location>
        <begin position="211"/>
        <end position="243"/>
    </location>
</feature>
<feature type="region of interest" description="Disordered" evidence="1">
    <location>
        <begin position="62"/>
        <end position="112"/>
    </location>
</feature>
<evidence type="ECO:0000256" key="1">
    <source>
        <dbReference type="SAM" id="MobiDB-lite"/>
    </source>
</evidence>
<dbReference type="EMBL" id="MU157844">
    <property type="protein sequence ID" value="KAF9529698.1"/>
    <property type="molecule type" value="Genomic_DNA"/>
</dbReference>
<name>A0A9P6JRA2_9AGAR</name>
<comment type="caution">
    <text evidence="2">The sequence shown here is derived from an EMBL/GenBank/DDBJ whole genome shotgun (WGS) entry which is preliminary data.</text>
</comment>
<organism evidence="2 3">
    <name type="scientific">Crepidotus variabilis</name>
    <dbReference type="NCBI Taxonomy" id="179855"/>
    <lineage>
        <taxon>Eukaryota</taxon>
        <taxon>Fungi</taxon>
        <taxon>Dikarya</taxon>
        <taxon>Basidiomycota</taxon>
        <taxon>Agaricomycotina</taxon>
        <taxon>Agaricomycetes</taxon>
        <taxon>Agaricomycetidae</taxon>
        <taxon>Agaricales</taxon>
        <taxon>Agaricineae</taxon>
        <taxon>Crepidotaceae</taxon>
        <taxon>Crepidotus</taxon>
    </lineage>
</organism>
<protein>
    <submittedName>
        <fullName evidence="2">Uncharacterized protein</fullName>
    </submittedName>
</protein>
<dbReference type="AlphaFoldDB" id="A0A9P6JRA2"/>
<feature type="compositionally biased region" description="Acidic residues" evidence="1">
    <location>
        <begin position="217"/>
        <end position="243"/>
    </location>
</feature>
<evidence type="ECO:0000313" key="3">
    <source>
        <dbReference type="Proteomes" id="UP000807306"/>
    </source>
</evidence>
<dbReference type="OrthoDB" id="3270863at2759"/>
<evidence type="ECO:0000313" key="2">
    <source>
        <dbReference type="EMBL" id="KAF9529698.1"/>
    </source>
</evidence>
<proteinExistence type="predicted"/>
<reference evidence="2" key="1">
    <citation type="submission" date="2020-11" db="EMBL/GenBank/DDBJ databases">
        <authorList>
            <consortium name="DOE Joint Genome Institute"/>
            <person name="Ahrendt S."/>
            <person name="Riley R."/>
            <person name="Andreopoulos W."/>
            <person name="Labutti K."/>
            <person name="Pangilinan J."/>
            <person name="Ruiz-Duenas F.J."/>
            <person name="Barrasa J.M."/>
            <person name="Sanchez-Garcia M."/>
            <person name="Camarero S."/>
            <person name="Miyauchi S."/>
            <person name="Serrano A."/>
            <person name="Linde D."/>
            <person name="Babiker R."/>
            <person name="Drula E."/>
            <person name="Ayuso-Fernandez I."/>
            <person name="Pacheco R."/>
            <person name="Padilla G."/>
            <person name="Ferreira P."/>
            <person name="Barriuso J."/>
            <person name="Kellner H."/>
            <person name="Castanera R."/>
            <person name="Alfaro M."/>
            <person name="Ramirez L."/>
            <person name="Pisabarro A.G."/>
            <person name="Kuo A."/>
            <person name="Tritt A."/>
            <person name="Lipzen A."/>
            <person name="He G."/>
            <person name="Yan M."/>
            <person name="Ng V."/>
            <person name="Cullen D."/>
            <person name="Martin F."/>
            <person name="Rosso M.-N."/>
            <person name="Henrissat B."/>
            <person name="Hibbett D."/>
            <person name="Martinez A.T."/>
            <person name="Grigoriev I.V."/>
        </authorList>
    </citation>
    <scope>NUCLEOTIDE SEQUENCE</scope>
    <source>
        <strain evidence="2">CBS 506.95</strain>
    </source>
</reference>
<sequence>MARVPKNSKPRSTTPISRYTEPYLEALGRHKLQALAKREGVKANLKSQEIIKQLLETVKVEGTPESPVLEPEQLHEPSESQGTHSPDIDRAGPSQQANNQPGVAEEDTHTITNRHIRALRRQITQMNDTLVSRQHTLSTVRINLTYAQNMLNKGSREVEEMMWYNLAVEKRVVKRMRQDVHLYDGTAFMKGRHQEEWKDFVWEDEKMRRHNRKVYSDDEDEEGGSDDSTADEIGGEESVQEEA</sequence>
<accession>A0A9P6JRA2</accession>
<gene>
    <name evidence="2" type="ORF">CPB83DRAFT_882636</name>
</gene>
<dbReference type="Proteomes" id="UP000807306">
    <property type="component" value="Unassembled WGS sequence"/>
</dbReference>
<feature type="region of interest" description="Disordered" evidence="1">
    <location>
        <begin position="1"/>
        <end position="22"/>
    </location>
</feature>